<organism evidence="1 2">
    <name type="scientific">Roseateles puraquae</name>
    <dbReference type="NCBI Taxonomy" id="431059"/>
    <lineage>
        <taxon>Bacteria</taxon>
        <taxon>Pseudomonadati</taxon>
        <taxon>Pseudomonadota</taxon>
        <taxon>Betaproteobacteria</taxon>
        <taxon>Burkholderiales</taxon>
        <taxon>Sphaerotilaceae</taxon>
        <taxon>Roseateles</taxon>
    </lineage>
</organism>
<comment type="caution">
    <text evidence="1">The sequence shown here is derived from an EMBL/GenBank/DDBJ whole genome shotgun (WGS) entry which is preliminary data.</text>
</comment>
<proteinExistence type="predicted"/>
<dbReference type="AlphaFoldDB" id="A0A254NF39"/>
<keyword evidence="2" id="KW-1185">Reference proteome</keyword>
<name>A0A254NF39_9BURK</name>
<evidence type="ECO:0000313" key="1">
    <source>
        <dbReference type="EMBL" id="OWR04927.1"/>
    </source>
</evidence>
<reference evidence="1 2" key="1">
    <citation type="journal article" date="2007" name="Int. J. Syst. Evol. Microbiol.">
        <title>Description of Pelomonas aquatica sp. nov. and Pelomonas puraquae sp. nov., isolated from industrial and haemodialysis water.</title>
        <authorList>
            <person name="Gomila M."/>
            <person name="Bowien B."/>
            <person name="Falsen E."/>
            <person name="Moore E.R."/>
            <person name="Lalucat J."/>
        </authorList>
    </citation>
    <scope>NUCLEOTIDE SEQUENCE [LARGE SCALE GENOMIC DNA]</scope>
    <source>
        <strain evidence="1 2">CCUG 52769</strain>
    </source>
</reference>
<dbReference type="Proteomes" id="UP000197446">
    <property type="component" value="Unassembled WGS sequence"/>
</dbReference>
<accession>A0A254NF39</accession>
<evidence type="ECO:0000313" key="2">
    <source>
        <dbReference type="Proteomes" id="UP000197446"/>
    </source>
</evidence>
<protein>
    <submittedName>
        <fullName evidence="1">Uncharacterized protein</fullName>
    </submittedName>
</protein>
<dbReference type="EMBL" id="NISI01000001">
    <property type="protein sequence ID" value="OWR04927.1"/>
    <property type="molecule type" value="Genomic_DNA"/>
</dbReference>
<sequence>MRFVRALGVIKRLKVEQEYLSKVDEHRLLLFDERCKHYVRAVRPREAHRKTKVTVRFADHINKCLKAIGRAMTPAGGRRVGGRKRALRWSLVPAVRNATGQLHREVVAPRKNVPIQLDDVVQQALLISYGVKPPHLLHQLCIGESLRMPRQYLRDCQSDADALIEAVFLGSQGSQVPLDTDYRA</sequence>
<gene>
    <name evidence="1" type="ORF">CDO81_00045</name>
</gene>